<reference evidence="2" key="1">
    <citation type="submission" date="2014-09" db="EMBL/GenBank/DDBJ databases">
        <authorList>
            <person name="Magalhaes I.L.F."/>
            <person name="Oliveira U."/>
            <person name="Santos F.R."/>
            <person name="Vidigal T.H.D.A."/>
            <person name="Brescovit A.D."/>
            <person name="Santos A.J."/>
        </authorList>
    </citation>
    <scope>NUCLEOTIDE SEQUENCE</scope>
    <source>
        <tissue evidence="2">Shoot tissue taken approximately 20 cm above the soil surface</tissue>
    </source>
</reference>
<name>A0A0A9AYL5_ARUDO</name>
<keyword evidence="1" id="KW-0472">Membrane</keyword>
<keyword evidence="1" id="KW-1133">Transmembrane helix</keyword>
<keyword evidence="1" id="KW-0812">Transmembrane</keyword>
<evidence type="ECO:0000313" key="2">
    <source>
        <dbReference type="EMBL" id="JAD56854.1"/>
    </source>
</evidence>
<protein>
    <submittedName>
        <fullName evidence="2">Uncharacterized protein</fullName>
    </submittedName>
</protein>
<sequence>MLALSMHTRHGTSINEKNAGYNSVGMNSVLPFGSLLYGTNYLYSMKRRIFCLKKVK</sequence>
<proteinExistence type="predicted"/>
<organism evidence="2">
    <name type="scientific">Arundo donax</name>
    <name type="common">Giant reed</name>
    <name type="synonym">Donax arundinaceus</name>
    <dbReference type="NCBI Taxonomy" id="35708"/>
    <lineage>
        <taxon>Eukaryota</taxon>
        <taxon>Viridiplantae</taxon>
        <taxon>Streptophyta</taxon>
        <taxon>Embryophyta</taxon>
        <taxon>Tracheophyta</taxon>
        <taxon>Spermatophyta</taxon>
        <taxon>Magnoliopsida</taxon>
        <taxon>Liliopsida</taxon>
        <taxon>Poales</taxon>
        <taxon>Poaceae</taxon>
        <taxon>PACMAD clade</taxon>
        <taxon>Arundinoideae</taxon>
        <taxon>Arundineae</taxon>
        <taxon>Arundo</taxon>
    </lineage>
</organism>
<dbReference type="AlphaFoldDB" id="A0A0A9AYL5"/>
<evidence type="ECO:0000256" key="1">
    <source>
        <dbReference type="SAM" id="Phobius"/>
    </source>
</evidence>
<dbReference type="EMBL" id="GBRH01241041">
    <property type="protein sequence ID" value="JAD56854.1"/>
    <property type="molecule type" value="Transcribed_RNA"/>
</dbReference>
<feature type="transmembrane region" description="Helical" evidence="1">
    <location>
        <begin position="20"/>
        <end position="43"/>
    </location>
</feature>
<reference evidence="2" key="2">
    <citation type="journal article" date="2015" name="Data Brief">
        <title>Shoot transcriptome of the giant reed, Arundo donax.</title>
        <authorList>
            <person name="Barrero R.A."/>
            <person name="Guerrero F.D."/>
            <person name="Moolhuijzen P."/>
            <person name="Goolsby J.A."/>
            <person name="Tidwell J."/>
            <person name="Bellgard S.E."/>
            <person name="Bellgard M.I."/>
        </authorList>
    </citation>
    <scope>NUCLEOTIDE SEQUENCE</scope>
    <source>
        <tissue evidence="2">Shoot tissue taken approximately 20 cm above the soil surface</tissue>
    </source>
</reference>
<accession>A0A0A9AYL5</accession>